<feature type="compositionally biased region" description="Polar residues" evidence="2">
    <location>
        <begin position="451"/>
        <end position="460"/>
    </location>
</feature>
<feature type="compositionally biased region" description="Low complexity" evidence="2">
    <location>
        <begin position="439"/>
        <end position="450"/>
    </location>
</feature>
<reference evidence="3 4" key="1">
    <citation type="submission" date="2017-03" db="EMBL/GenBank/DDBJ databases">
        <title>Genomes of endolithic fungi from Antarctica.</title>
        <authorList>
            <person name="Coleine C."/>
            <person name="Masonjones S."/>
            <person name="Stajich J.E."/>
        </authorList>
    </citation>
    <scope>NUCLEOTIDE SEQUENCE [LARGE SCALE GENOMIC DNA]</scope>
    <source>
        <strain evidence="3 4">CCFEE 5187</strain>
    </source>
</reference>
<feature type="region of interest" description="Disordered" evidence="2">
    <location>
        <begin position="1106"/>
        <end position="1134"/>
    </location>
</feature>
<feature type="region of interest" description="Disordered" evidence="2">
    <location>
        <begin position="688"/>
        <end position="708"/>
    </location>
</feature>
<feature type="compositionally biased region" description="Basic and acidic residues" evidence="2">
    <location>
        <begin position="866"/>
        <end position="875"/>
    </location>
</feature>
<feature type="compositionally biased region" description="Polar residues" evidence="2">
    <location>
        <begin position="156"/>
        <end position="168"/>
    </location>
</feature>
<feature type="region of interest" description="Disordered" evidence="2">
    <location>
        <begin position="1"/>
        <end position="54"/>
    </location>
</feature>
<proteinExistence type="predicted"/>
<dbReference type="OrthoDB" id="3900617at2759"/>
<accession>A0A4U0WQK4</accession>
<feature type="compositionally biased region" description="Basic and acidic residues" evidence="2">
    <location>
        <begin position="392"/>
        <end position="438"/>
    </location>
</feature>
<feature type="region of interest" description="Disordered" evidence="2">
    <location>
        <begin position="189"/>
        <end position="292"/>
    </location>
</feature>
<feature type="coiled-coil region" evidence="1">
    <location>
        <begin position="496"/>
        <end position="553"/>
    </location>
</feature>
<feature type="compositionally biased region" description="Basic and acidic residues" evidence="2">
    <location>
        <begin position="373"/>
        <end position="384"/>
    </location>
</feature>
<feature type="compositionally biased region" description="Polar residues" evidence="2">
    <location>
        <begin position="189"/>
        <end position="201"/>
    </location>
</feature>
<protein>
    <submittedName>
        <fullName evidence="3">Uncharacterized protein</fullName>
    </submittedName>
</protein>
<feature type="coiled-coil region" evidence="1">
    <location>
        <begin position="1307"/>
        <end position="1341"/>
    </location>
</feature>
<feature type="compositionally biased region" description="Acidic residues" evidence="2">
    <location>
        <begin position="1106"/>
        <end position="1117"/>
    </location>
</feature>
<evidence type="ECO:0000313" key="4">
    <source>
        <dbReference type="Proteomes" id="UP000308768"/>
    </source>
</evidence>
<feature type="compositionally biased region" description="Polar residues" evidence="2">
    <location>
        <begin position="485"/>
        <end position="494"/>
    </location>
</feature>
<feature type="compositionally biased region" description="Basic residues" evidence="2">
    <location>
        <begin position="361"/>
        <end position="372"/>
    </location>
</feature>
<feature type="compositionally biased region" description="Polar residues" evidence="2">
    <location>
        <begin position="1020"/>
        <end position="1029"/>
    </location>
</feature>
<feature type="region of interest" description="Disordered" evidence="2">
    <location>
        <begin position="774"/>
        <end position="925"/>
    </location>
</feature>
<evidence type="ECO:0000256" key="1">
    <source>
        <dbReference type="SAM" id="Coils"/>
    </source>
</evidence>
<feature type="compositionally biased region" description="Low complexity" evidence="2">
    <location>
        <begin position="37"/>
        <end position="46"/>
    </location>
</feature>
<evidence type="ECO:0000313" key="3">
    <source>
        <dbReference type="EMBL" id="TKA63935.1"/>
    </source>
</evidence>
<feature type="compositionally biased region" description="Basic and acidic residues" evidence="2">
    <location>
        <begin position="690"/>
        <end position="708"/>
    </location>
</feature>
<keyword evidence="4" id="KW-1185">Reference proteome</keyword>
<name>A0A4U0WQK4_9PEZI</name>
<sequence>MASAPPISPPQLSSAASHKHIVDLTGNSDDEGRVGASSHSSNISDNSPKRSWPVELGMKMDCGSSKNVYVYRFTSQKDSAALQQRILSASLDKERRAWHEKQRHRAQLKSREEAMKFDTPMSIQESDHAPTHGIKRARNSSNQHYVKTKKEFGVSPSVSNNPFIQSSSDSEEEQPAKKRMLLGSVAQQSFGVSHTNRSGVTVSPDLHTQRAEPRDGEFRPPGIRSPEASFGSAAGPSDSTDPESRVVQTQTPAWTNGKRARPLPPKELTKQRMRDMAAKVQAANRAKTKAPHVTQMIEDLTSPQQPPAGAQDRYSSNAGAAIPQSAVVLQQVSSLEQIRDTTEYDGVRFRQDIEANEKATAKRRAGKTKQLAKKGDKTAEEQRKFGAQSSNERCRKDAMEKRRLQYEAKQQEEARRQQKNEERRLKEQKRAEEFEQAKAQKALAKRTAQTLDSSHQTNKTVDARSEARRSPSVLIMSDSGGSDAPKTTTVVQRSPSLELDADILRENAELEKLQEALAAQQAQDAAQEAAFKAAMAQEAAQKAESEMAIALRANHAEKQAKLDRVHRQKVELQSSLDTAIEAWRLKRYEILSSTILPQTHREATRDQQVAVVQTRDGNEQLSTIREPFVSIQPRSSSQSSYREAIDDQAIRGLQSLTGGQQTLNTLEAPRAADDVVWLPSKLANISSRSNDNDTTLRSHDGVPTSPKRDTVRAANFVGAVKKSPIAVSSRLHGASNAESAEAITPWDKARMHQPMMRMPATAQTSSILDTIGRIPKMVHPRSPAAEALRRRKEAEQQSTDNTKRRREAERQGYLETTASLDQQSVGELVRSVTEMDEEDGQSTASDASKEPLTGGDAFGSTGRPGGELRRSESPQDKGGLFVTPEPTPQAHYGTDAAMIPLKGQTTDGQANDEKAGDVGQGNDRAKPATLQPISAAFSKFQRKHHLSVDPKGTSRNKKAQKEAEMDDLLFSWYDNGIEWKKVHALWLRHGGKAITLSGLQKRCHRYARERAGLPSHPRSNRPQQLSTPVNEGDARQAGTRAATDRAGKKFVLPSVEPSNLARVEVEPEPRVSFQRPTVGGKSIDPNQVAEWIARLDAEKEALDIDIENEDEESESYSDSEGASEKEAERETSPITDQDVVHHVYYVKRRQWAIGTAEEESAWHQCNGTFTSLGEANAAAGQEVLMERQGLEIWKNVLKHQFESDEYGMAHYDTTSETGHLQVRVERQLRDFSAGILPTSKIGWLRKKLYDIVEKTTTTSTAVKADDAFEEGEKTTTITMQNAGGIYTTLEHANLDASRRVLALAQKVKAQSQRIDDVNKRKEDMKERLEGLNNEKRAFVEKVEIDEDTMVEIWVQERELKGPRNI</sequence>
<feature type="compositionally biased region" description="Basic and acidic residues" evidence="2">
    <location>
        <begin position="1122"/>
        <end position="1131"/>
    </location>
</feature>
<dbReference type="Proteomes" id="UP000308768">
    <property type="component" value="Unassembled WGS sequence"/>
</dbReference>
<gene>
    <name evidence="3" type="ORF">B0A49_10309</name>
</gene>
<feature type="region of interest" description="Disordered" evidence="2">
    <location>
        <begin position="1010"/>
        <end position="1044"/>
    </location>
</feature>
<feature type="compositionally biased region" description="Basic and acidic residues" evidence="2">
    <location>
        <begin position="207"/>
        <end position="218"/>
    </location>
</feature>
<feature type="compositionally biased region" description="Basic and acidic residues" evidence="2">
    <location>
        <begin position="348"/>
        <end position="360"/>
    </location>
</feature>
<feature type="region of interest" description="Disordered" evidence="2">
    <location>
        <begin position="123"/>
        <end position="177"/>
    </location>
</feature>
<keyword evidence="1" id="KW-0175">Coiled coil</keyword>
<dbReference type="EMBL" id="NAJN01001333">
    <property type="protein sequence ID" value="TKA63935.1"/>
    <property type="molecule type" value="Genomic_DNA"/>
</dbReference>
<feature type="region of interest" description="Disordered" evidence="2">
    <location>
        <begin position="299"/>
        <end position="318"/>
    </location>
</feature>
<feature type="compositionally biased region" description="Polar residues" evidence="2">
    <location>
        <begin position="814"/>
        <end position="825"/>
    </location>
</feature>
<feature type="compositionally biased region" description="Basic and acidic residues" evidence="2">
    <location>
        <begin position="267"/>
        <end position="277"/>
    </location>
</feature>
<feature type="region of interest" description="Disordered" evidence="2">
    <location>
        <begin position="941"/>
        <end position="960"/>
    </location>
</feature>
<feature type="region of interest" description="Disordered" evidence="2">
    <location>
        <begin position="348"/>
        <end position="494"/>
    </location>
</feature>
<evidence type="ECO:0000256" key="2">
    <source>
        <dbReference type="SAM" id="MobiDB-lite"/>
    </source>
</evidence>
<comment type="caution">
    <text evidence="3">The sequence shown here is derived from an EMBL/GenBank/DDBJ whole genome shotgun (WGS) entry which is preliminary data.</text>
</comment>
<organism evidence="3 4">
    <name type="scientific">Cryomyces minteri</name>
    <dbReference type="NCBI Taxonomy" id="331657"/>
    <lineage>
        <taxon>Eukaryota</taxon>
        <taxon>Fungi</taxon>
        <taxon>Dikarya</taxon>
        <taxon>Ascomycota</taxon>
        <taxon>Pezizomycotina</taxon>
        <taxon>Dothideomycetes</taxon>
        <taxon>Dothideomycetes incertae sedis</taxon>
        <taxon>Cryomyces</taxon>
    </lineage>
</organism>